<dbReference type="PANTHER" id="PTHR23077">
    <property type="entry name" value="AAA-FAMILY ATPASE"/>
    <property type="match status" value="1"/>
</dbReference>
<dbReference type="GO" id="GO:0097352">
    <property type="term" value="P:autophagosome maturation"/>
    <property type="evidence" value="ECO:0007669"/>
    <property type="project" value="TreeGrafter"/>
</dbReference>
<dbReference type="GO" id="GO:0005524">
    <property type="term" value="F:ATP binding"/>
    <property type="evidence" value="ECO:0007669"/>
    <property type="project" value="InterPro"/>
</dbReference>
<reference evidence="2" key="1">
    <citation type="submission" date="2020-05" db="UniProtKB">
        <authorList>
            <consortium name="EnsemblMetazoa"/>
        </authorList>
    </citation>
    <scope>IDENTIFICATION</scope>
    <source>
        <strain evidence="2">USDA</strain>
    </source>
</reference>
<dbReference type="PROSITE" id="PS00674">
    <property type="entry name" value="AAA"/>
    <property type="match status" value="1"/>
</dbReference>
<dbReference type="AlphaFoldDB" id="A0A1I8QEF3"/>
<proteinExistence type="predicted"/>
<organism evidence="2 3">
    <name type="scientific">Stomoxys calcitrans</name>
    <name type="common">Stable fly</name>
    <name type="synonym">Conops calcitrans</name>
    <dbReference type="NCBI Taxonomy" id="35570"/>
    <lineage>
        <taxon>Eukaryota</taxon>
        <taxon>Metazoa</taxon>
        <taxon>Ecdysozoa</taxon>
        <taxon>Arthropoda</taxon>
        <taxon>Hexapoda</taxon>
        <taxon>Insecta</taxon>
        <taxon>Pterygota</taxon>
        <taxon>Neoptera</taxon>
        <taxon>Endopterygota</taxon>
        <taxon>Diptera</taxon>
        <taxon>Brachycera</taxon>
        <taxon>Muscomorpha</taxon>
        <taxon>Muscoidea</taxon>
        <taxon>Muscidae</taxon>
        <taxon>Stomoxys</taxon>
    </lineage>
</organism>
<keyword evidence="3" id="KW-1185">Reference proteome</keyword>
<feature type="domain" description="AAA+ ATPase" evidence="1">
    <location>
        <begin position="230"/>
        <end position="379"/>
    </location>
</feature>
<dbReference type="Proteomes" id="UP000095300">
    <property type="component" value="Unassembled WGS sequence"/>
</dbReference>
<evidence type="ECO:0000313" key="2">
    <source>
        <dbReference type="EnsemblMetazoa" id="SCAU016326-PA"/>
    </source>
</evidence>
<name>A0A1I8QEF3_STOCA</name>
<gene>
    <name evidence="2" type="primary">106095938</name>
</gene>
<dbReference type="SUPFAM" id="SSF52540">
    <property type="entry name" value="P-loop containing nucleoside triphosphate hydrolases"/>
    <property type="match status" value="2"/>
</dbReference>
<dbReference type="OrthoDB" id="27435at2759"/>
<dbReference type="GO" id="GO:0030970">
    <property type="term" value="P:retrograde protein transport, ER to cytosol"/>
    <property type="evidence" value="ECO:0007669"/>
    <property type="project" value="TreeGrafter"/>
</dbReference>
<protein>
    <recommendedName>
        <fullName evidence="1">AAA+ ATPase domain-containing protein</fullName>
    </recommendedName>
</protein>
<dbReference type="Pfam" id="PF17862">
    <property type="entry name" value="AAA_lid_3"/>
    <property type="match status" value="1"/>
</dbReference>
<sequence>MSGSLYILPLESVDNFVSQKCLLPKDRFPQGGRPGQWAKCWFSPIDQPTMRNFAVCQIFPREQGEMTMCYMDMSICQCRSKSLDQRFVLDDIVLMDENEIQLRQIEVSFSLTPNDIKGLISLTKVNLKAMATILLQEYHFSAKCFARSHDLERRGIDGIYVESKELNDNLTFTISDDTEIRIQDITLSNRSGVRGFDFNAVGPFQRVRRELENMVSAVKLQRKTLWSQRMSLNALIVGVVGSGKTSLVDDFLQHHRCNVFRVTSLSVAKQYPGEAEAELRSIFKAAQHFEAQLKPKEPTVILIEDIHLLCPQSIAASSTPEASITSMRIVTQILSLIDELHNKKSGILCLGTTNSSDTLSELVLRPGRFDKEISIGALTSDARKEIIAELFEKYLPASNITQILMWMAEQTQGYVLADLALFVRNVTNIVLTRPNDNIEAVVKNSLHKSKPMAVRGTDVTVLKTKETFDIIGGMHQLKRVLEVSVLAGLKREEAFRKFGLSLPKGLLLYGPPGCAKTTVAKCLATEAKMTFIATSGAEVYSPYIGCAEKFVAKIFDTARRNSPCLIFLDEIDSLVGRRAMNASSGDVQLRIMSTILTEMDGILGSQGTNSLSSAQILVVAATNRPDMVDDALLRPGRFDKLIHVPAPDKISRRCILALHQQRMPIAKNIDLDEIAARTHNYSGADMCNLCNEVALNAFQRNFRANEITYEDFDYVLRTSSKSSLTQNQIDWYYQFENKFVR</sequence>
<dbReference type="SMART" id="SM00382">
    <property type="entry name" value="AAA"/>
    <property type="match status" value="2"/>
</dbReference>
<dbReference type="Pfam" id="PF00004">
    <property type="entry name" value="AAA"/>
    <property type="match status" value="2"/>
</dbReference>
<dbReference type="InterPro" id="IPR003960">
    <property type="entry name" value="ATPase_AAA_CS"/>
</dbReference>
<dbReference type="GO" id="GO:0051228">
    <property type="term" value="P:mitotic spindle disassembly"/>
    <property type="evidence" value="ECO:0007669"/>
    <property type="project" value="TreeGrafter"/>
</dbReference>
<dbReference type="GO" id="GO:0016887">
    <property type="term" value="F:ATP hydrolysis activity"/>
    <property type="evidence" value="ECO:0007669"/>
    <property type="project" value="InterPro"/>
</dbReference>
<dbReference type="GO" id="GO:0005829">
    <property type="term" value="C:cytosol"/>
    <property type="evidence" value="ECO:0007669"/>
    <property type="project" value="TreeGrafter"/>
</dbReference>
<dbReference type="VEuPathDB" id="VectorBase:SCAU016326"/>
<dbReference type="Gene3D" id="1.10.8.60">
    <property type="match status" value="2"/>
</dbReference>
<dbReference type="Gene3D" id="3.40.50.300">
    <property type="entry name" value="P-loop containing nucleotide triphosphate hydrolases"/>
    <property type="match status" value="2"/>
</dbReference>
<dbReference type="InterPro" id="IPR003593">
    <property type="entry name" value="AAA+_ATPase"/>
</dbReference>
<evidence type="ECO:0000259" key="1">
    <source>
        <dbReference type="SMART" id="SM00382"/>
    </source>
</evidence>
<accession>A0A1I8QEF3</accession>
<dbReference type="STRING" id="35570.A0A1I8QEF3"/>
<dbReference type="InterPro" id="IPR003959">
    <property type="entry name" value="ATPase_AAA_core"/>
</dbReference>
<dbReference type="InterPro" id="IPR050168">
    <property type="entry name" value="AAA_ATPase_domain"/>
</dbReference>
<dbReference type="EnsemblMetazoa" id="SCAU016326-RA">
    <property type="protein sequence ID" value="SCAU016326-PA"/>
    <property type="gene ID" value="SCAU016326"/>
</dbReference>
<dbReference type="GO" id="GO:0005634">
    <property type="term" value="C:nucleus"/>
    <property type="evidence" value="ECO:0007669"/>
    <property type="project" value="TreeGrafter"/>
</dbReference>
<dbReference type="KEGG" id="scac:106095938"/>
<dbReference type="InterPro" id="IPR041569">
    <property type="entry name" value="AAA_lid_3"/>
</dbReference>
<evidence type="ECO:0000313" key="3">
    <source>
        <dbReference type="Proteomes" id="UP000095300"/>
    </source>
</evidence>
<dbReference type="GO" id="GO:0031593">
    <property type="term" value="F:polyubiquitin modification-dependent protein binding"/>
    <property type="evidence" value="ECO:0007669"/>
    <property type="project" value="TreeGrafter"/>
</dbReference>
<dbReference type="PANTHER" id="PTHR23077:SF194">
    <property type="entry name" value="ATPASE FAMILY GENE 2 PROTEIN HOMOLOG B"/>
    <property type="match status" value="1"/>
</dbReference>
<dbReference type="FunFam" id="3.40.50.300:FF:001921">
    <property type="entry name" value="AAA ATPase domain-containing protein"/>
    <property type="match status" value="1"/>
</dbReference>
<feature type="domain" description="AAA+ ATPase" evidence="1">
    <location>
        <begin position="502"/>
        <end position="648"/>
    </location>
</feature>
<dbReference type="GO" id="GO:0034098">
    <property type="term" value="C:VCP-NPL4-UFD1 AAA ATPase complex"/>
    <property type="evidence" value="ECO:0007669"/>
    <property type="project" value="TreeGrafter"/>
</dbReference>
<dbReference type="InterPro" id="IPR027417">
    <property type="entry name" value="P-loop_NTPase"/>
</dbReference>